<comment type="caution">
    <text evidence="5">The sequence shown here is derived from an EMBL/GenBank/DDBJ whole genome shotgun (WGS) entry which is preliminary data.</text>
</comment>
<dbReference type="PANTHER" id="PTHR33204">
    <property type="entry name" value="TRANSCRIPTIONAL REGULATOR, MARR FAMILY"/>
    <property type="match status" value="1"/>
</dbReference>
<evidence type="ECO:0000256" key="3">
    <source>
        <dbReference type="ARBA" id="ARBA00023163"/>
    </source>
</evidence>
<dbReference type="Proteomes" id="UP000612585">
    <property type="component" value="Unassembled WGS sequence"/>
</dbReference>
<evidence type="ECO:0000256" key="1">
    <source>
        <dbReference type="ARBA" id="ARBA00023015"/>
    </source>
</evidence>
<dbReference type="GO" id="GO:0003677">
    <property type="term" value="F:DNA binding"/>
    <property type="evidence" value="ECO:0007669"/>
    <property type="project" value="UniProtKB-KW"/>
</dbReference>
<dbReference type="InterPro" id="IPR002577">
    <property type="entry name" value="HTH_HxlR"/>
</dbReference>
<sequence length="123" mass="13768">MRTDSLAQAPPPIVDARLFHDAARRYGHRWAFDIIEELRNRPMRFTDLMRAINPTPHPKSLRDSLRRLQDQGLIAHPEIGEGTKYEITAAGRDLASVVTEFAANLQRWSSVHQPAGTVGATNG</sequence>
<dbReference type="InterPro" id="IPR036390">
    <property type="entry name" value="WH_DNA-bd_sf"/>
</dbReference>
<dbReference type="PANTHER" id="PTHR33204:SF37">
    <property type="entry name" value="HTH-TYPE TRANSCRIPTIONAL REGULATOR YODB"/>
    <property type="match status" value="1"/>
</dbReference>
<accession>A0A8J3ZEF9</accession>
<dbReference type="SUPFAM" id="SSF46785">
    <property type="entry name" value="Winged helix' DNA-binding domain"/>
    <property type="match status" value="1"/>
</dbReference>
<evidence type="ECO:0000256" key="2">
    <source>
        <dbReference type="ARBA" id="ARBA00023125"/>
    </source>
</evidence>
<dbReference type="EMBL" id="BOPG01000077">
    <property type="protein sequence ID" value="GIJ62416.1"/>
    <property type="molecule type" value="Genomic_DNA"/>
</dbReference>
<dbReference type="PROSITE" id="PS51118">
    <property type="entry name" value="HTH_HXLR"/>
    <property type="match status" value="1"/>
</dbReference>
<evidence type="ECO:0000259" key="4">
    <source>
        <dbReference type="PROSITE" id="PS51118"/>
    </source>
</evidence>
<proteinExistence type="predicted"/>
<keyword evidence="6" id="KW-1185">Reference proteome</keyword>
<reference evidence="5" key="1">
    <citation type="submission" date="2021-01" db="EMBL/GenBank/DDBJ databases">
        <title>Whole genome shotgun sequence of Virgisporangium aurantiacum NBRC 16421.</title>
        <authorList>
            <person name="Komaki H."/>
            <person name="Tamura T."/>
        </authorList>
    </citation>
    <scope>NUCLEOTIDE SEQUENCE</scope>
    <source>
        <strain evidence="5">NBRC 16421</strain>
    </source>
</reference>
<evidence type="ECO:0000313" key="5">
    <source>
        <dbReference type="EMBL" id="GIJ62416.1"/>
    </source>
</evidence>
<name>A0A8J3ZEF9_9ACTN</name>
<feature type="domain" description="HTH hxlR-type" evidence="4">
    <location>
        <begin position="9"/>
        <end position="113"/>
    </location>
</feature>
<dbReference type="InterPro" id="IPR036388">
    <property type="entry name" value="WH-like_DNA-bd_sf"/>
</dbReference>
<organism evidence="5 6">
    <name type="scientific">Virgisporangium aurantiacum</name>
    <dbReference type="NCBI Taxonomy" id="175570"/>
    <lineage>
        <taxon>Bacteria</taxon>
        <taxon>Bacillati</taxon>
        <taxon>Actinomycetota</taxon>
        <taxon>Actinomycetes</taxon>
        <taxon>Micromonosporales</taxon>
        <taxon>Micromonosporaceae</taxon>
        <taxon>Virgisporangium</taxon>
    </lineage>
</organism>
<dbReference type="Pfam" id="PF01638">
    <property type="entry name" value="HxlR"/>
    <property type="match status" value="1"/>
</dbReference>
<evidence type="ECO:0000313" key="6">
    <source>
        <dbReference type="Proteomes" id="UP000612585"/>
    </source>
</evidence>
<keyword evidence="2" id="KW-0238">DNA-binding</keyword>
<dbReference type="RefSeq" id="WP_204008038.1">
    <property type="nucleotide sequence ID" value="NZ_BOPG01000077.1"/>
</dbReference>
<keyword evidence="3" id="KW-0804">Transcription</keyword>
<protein>
    <recommendedName>
        <fullName evidence="4">HTH hxlR-type domain-containing protein</fullName>
    </recommendedName>
</protein>
<keyword evidence="1" id="KW-0805">Transcription regulation</keyword>
<dbReference type="AlphaFoldDB" id="A0A8J3ZEF9"/>
<dbReference type="Gene3D" id="1.10.10.10">
    <property type="entry name" value="Winged helix-like DNA-binding domain superfamily/Winged helix DNA-binding domain"/>
    <property type="match status" value="1"/>
</dbReference>
<gene>
    <name evidence="5" type="ORF">Vau01_099320</name>
</gene>